<evidence type="ECO:0000313" key="3">
    <source>
        <dbReference type="EMBL" id="QAU52766.1"/>
    </source>
</evidence>
<accession>A0A410WA06</accession>
<keyword evidence="1" id="KW-0472">Membrane</keyword>
<dbReference type="AlphaFoldDB" id="A0A410WA06"/>
<feature type="domain" description="Putative zinc-finger" evidence="2">
    <location>
        <begin position="9"/>
        <end position="43"/>
    </location>
</feature>
<feature type="transmembrane region" description="Helical" evidence="1">
    <location>
        <begin position="92"/>
        <end position="114"/>
    </location>
</feature>
<protein>
    <recommendedName>
        <fullName evidence="2">Putative zinc-finger domain-containing protein</fullName>
    </recommendedName>
</protein>
<sequence length="228" mass="24790">MGYSAVLNCEQVKAALSARLDGEDPGISEDVLDAHVHACEQCQAFYEQAAMLNRQLTFNQEQPQAPDLSAAILDGVESTFQQEAARRAAGAALARVAMVIVACAWIIWAVVVLLRPTSNIVDADPYESQLVIEAVSLRCALAFGLMFSAWQPRFIPGLLPVVGGLWMFTFGMSMRDLITGNIGGSMVMQLLLLFATLLSMLLAWLSEKGWVLIKETLASLSATPRSQR</sequence>
<keyword evidence="1" id="KW-1133">Transmembrane helix</keyword>
<dbReference type="Proteomes" id="UP000288929">
    <property type="component" value="Chromosome"/>
</dbReference>
<gene>
    <name evidence="3" type="ORF">CPELA_07530</name>
</gene>
<evidence type="ECO:0000313" key="4">
    <source>
        <dbReference type="Proteomes" id="UP000288929"/>
    </source>
</evidence>
<feature type="transmembrane region" description="Helical" evidence="1">
    <location>
        <begin position="186"/>
        <end position="205"/>
    </location>
</feature>
<dbReference type="RefSeq" id="WP_128890172.1">
    <property type="nucleotide sequence ID" value="NZ_CP035299.1"/>
</dbReference>
<evidence type="ECO:0000256" key="1">
    <source>
        <dbReference type="SAM" id="Phobius"/>
    </source>
</evidence>
<reference evidence="3 4" key="1">
    <citation type="submission" date="2019-01" db="EMBL/GenBank/DDBJ databases">
        <authorList>
            <person name="Ruckert C."/>
            <person name="Busche T."/>
            <person name="Kalinowski J."/>
        </authorList>
    </citation>
    <scope>NUCLEOTIDE SEQUENCE [LARGE SCALE GENOMIC DNA]</scope>
    <source>
        <strain evidence="3 4">136/3</strain>
    </source>
</reference>
<keyword evidence="1" id="KW-0812">Transmembrane</keyword>
<feature type="transmembrane region" description="Helical" evidence="1">
    <location>
        <begin position="126"/>
        <end position="147"/>
    </location>
</feature>
<proteinExistence type="predicted"/>
<name>A0A410WA06_9CORY</name>
<organism evidence="3 4">
    <name type="scientific">Corynebacterium pelargi</name>
    <dbReference type="NCBI Taxonomy" id="1471400"/>
    <lineage>
        <taxon>Bacteria</taxon>
        <taxon>Bacillati</taxon>
        <taxon>Actinomycetota</taxon>
        <taxon>Actinomycetes</taxon>
        <taxon>Mycobacteriales</taxon>
        <taxon>Corynebacteriaceae</taxon>
        <taxon>Corynebacterium</taxon>
    </lineage>
</organism>
<evidence type="ECO:0000259" key="2">
    <source>
        <dbReference type="Pfam" id="PF13490"/>
    </source>
</evidence>
<dbReference type="Pfam" id="PF13490">
    <property type="entry name" value="zf-HC2"/>
    <property type="match status" value="1"/>
</dbReference>
<dbReference type="InterPro" id="IPR027383">
    <property type="entry name" value="Znf_put"/>
</dbReference>
<feature type="transmembrane region" description="Helical" evidence="1">
    <location>
        <begin position="154"/>
        <end position="174"/>
    </location>
</feature>
<dbReference type="KEGG" id="cpeg:CPELA_07530"/>
<dbReference type="EMBL" id="CP035299">
    <property type="protein sequence ID" value="QAU52766.1"/>
    <property type="molecule type" value="Genomic_DNA"/>
</dbReference>
<dbReference type="OrthoDB" id="5197868at2"/>
<keyword evidence="4" id="KW-1185">Reference proteome</keyword>